<comment type="subcellular location">
    <subcellularLocation>
        <location evidence="1">Membrane</location>
        <topology evidence="1">Single-pass type I membrane protein</topology>
    </subcellularLocation>
</comment>
<dbReference type="Pfam" id="PF08488">
    <property type="entry name" value="WAK"/>
    <property type="match status" value="1"/>
</dbReference>
<dbReference type="AlphaFoldDB" id="A0AAP0RX87"/>
<evidence type="ECO:0000256" key="5">
    <source>
        <dbReference type="ARBA" id="ARBA00023180"/>
    </source>
</evidence>
<dbReference type="EMBL" id="JBBPBK010000005">
    <property type="protein sequence ID" value="KAK9286034.1"/>
    <property type="molecule type" value="Genomic_DNA"/>
</dbReference>
<keyword evidence="3" id="KW-0808">Transferase</keyword>
<comment type="caution">
    <text evidence="7">The sequence shown here is derived from an EMBL/GenBank/DDBJ whole genome shotgun (WGS) entry which is preliminary data.</text>
</comment>
<accession>A0AAP0RX87</accession>
<evidence type="ECO:0000259" key="6">
    <source>
        <dbReference type="Pfam" id="PF08488"/>
    </source>
</evidence>
<evidence type="ECO:0000256" key="4">
    <source>
        <dbReference type="ARBA" id="ARBA00023157"/>
    </source>
</evidence>
<name>A0AAP0RX87_LIQFO</name>
<dbReference type="InterPro" id="IPR013695">
    <property type="entry name" value="WAK"/>
</dbReference>
<dbReference type="Proteomes" id="UP001415857">
    <property type="component" value="Unassembled WGS sequence"/>
</dbReference>
<evidence type="ECO:0000313" key="7">
    <source>
        <dbReference type="EMBL" id="KAK9286034.1"/>
    </source>
</evidence>
<gene>
    <name evidence="7" type="ORF">L1049_025237</name>
</gene>
<evidence type="ECO:0000256" key="3">
    <source>
        <dbReference type="ARBA" id="ARBA00022679"/>
    </source>
</evidence>
<organism evidence="7 8">
    <name type="scientific">Liquidambar formosana</name>
    <name type="common">Formosan gum</name>
    <dbReference type="NCBI Taxonomy" id="63359"/>
    <lineage>
        <taxon>Eukaryota</taxon>
        <taxon>Viridiplantae</taxon>
        <taxon>Streptophyta</taxon>
        <taxon>Embryophyta</taxon>
        <taxon>Tracheophyta</taxon>
        <taxon>Spermatophyta</taxon>
        <taxon>Magnoliopsida</taxon>
        <taxon>eudicotyledons</taxon>
        <taxon>Gunneridae</taxon>
        <taxon>Pentapetalae</taxon>
        <taxon>Saxifragales</taxon>
        <taxon>Altingiaceae</taxon>
        <taxon>Liquidambar</taxon>
    </lineage>
</organism>
<keyword evidence="4" id="KW-1015">Disulfide bond</keyword>
<sequence length="184" mass="19805">MGCNNLALMKGIGSDTSIAGCVSICNGSSGGEVVYPKKKPGESGCHGINCCQTTIPPLRWFVKASLESIDSRSAPEGCKTAFMVDQEWFISNVTDLHAVQAMEYVPVVLDWWTIFNAEPNLSATINGSGVSSFCGSNASISRVGNTSRYRCFCDGGYEGNPYLPQGCQGKLTFILLRMSCYKLL</sequence>
<evidence type="ECO:0000256" key="2">
    <source>
        <dbReference type="ARBA" id="ARBA00022527"/>
    </source>
</evidence>
<feature type="domain" description="Wall-associated receptor kinase" evidence="6">
    <location>
        <begin position="43"/>
        <end position="112"/>
    </location>
</feature>
<protein>
    <recommendedName>
        <fullName evidence="6">Wall-associated receptor kinase domain-containing protein</fullName>
    </recommendedName>
</protein>
<proteinExistence type="predicted"/>
<dbReference type="PANTHER" id="PTHR33491">
    <property type="entry name" value="OSJNBA0016N04.9 PROTEIN"/>
    <property type="match status" value="1"/>
</dbReference>
<keyword evidence="8" id="KW-1185">Reference proteome</keyword>
<keyword evidence="5" id="KW-0325">Glycoprotein</keyword>
<evidence type="ECO:0000256" key="1">
    <source>
        <dbReference type="ARBA" id="ARBA00004479"/>
    </source>
</evidence>
<keyword evidence="2" id="KW-0418">Kinase</keyword>
<dbReference type="GO" id="GO:0004674">
    <property type="term" value="F:protein serine/threonine kinase activity"/>
    <property type="evidence" value="ECO:0007669"/>
    <property type="project" value="UniProtKB-KW"/>
</dbReference>
<evidence type="ECO:0000313" key="8">
    <source>
        <dbReference type="Proteomes" id="UP001415857"/>
    </source>
</evidence>
<reference evidence="7 8" key="1">
    <citation type="journal article" date="2024" name="Plant J.">
        <title>Genome sequences and population genomics reveal climatic adaptation and genomic divergence between two closely related sweetgum species.</title>
        <authorList>
            <person name="Xu W.Q."/>
            <person name="Ren C.Q."/>
            <person name="Zhang X.Y."/>
            <person name="Comes H.P."/>
            <person name="Liu X.H."/>
            <person name="Li Y.G."/>
            <person name="Kettle C.J."/>
            <person name="Jalonen R."/>
            <person name="Gaisberger H."/>
            <person name="Ma Y.Z."/>
            <person name="Qiu Y.X."/>
        </authorList>
    </citation>
    <scope>NUCLEOTIDE SEQUENCE [LARGE SCALE GENOMIC DNA]</scope>
    <source>
        <strain evidence="7">Hangzhou</strain>
    </source>
</reference>
<keyword evidence="2" id="KW-0723">Serine/threonine-protein kinase</keyword>
<dbReference type="GO" id="GO:0016020">
    <property type="term" value="C:membrane"/>
    <property type="evidence" value="ECO:0007669"/>
    <property type="project" value="UniProtKB-SubCell"/>
</dbReference>